<evidence type="ECO:0000313" key="2">
    <source>
        <dbReference type="Proteomes" id="UP001302812"/>
    </source>
</evidence>
<organism evidence="1 2">
    <name type="scientific">Canariomyces notabilis</name>
    <dbReference type="NCBI Taxonomy" id="2074819"/>
    <lineage>
        <taxon>Eukaryota</taxon>
        <taxon>Fungi</taxon>
        <taxon>Dikarya</taxon>
        <taxon>Ascomycota</taxon>
        <taxon>Pezizomycotina</taxon>
        <taxon>Sordariomycetes</taxon>
        <taxon>Sordariomycetidae</taxon>
        <taxon>Sordariales</taxon>
        <taxon>Chaetomiaceae</taxon>
        <taxon>Canariomyces</taxon>
    </lineage>
</organism>
<dbReference type="GeneID" id="89939152"/>
<reference evidence="1" key="1">
    <citation type="journal article" date="2023" name="Mol. Phylogenet. Evol.">
        <title>Genome-scale phylogeny and comparative genomics of the fungal order Sordariales.</title>
        <authorList>
            <person name="Hensen N."/>
            <person name="Bonometti L."/>
            <person name="Westerberg I."/>
            <person name="Brannstrom I.O."/>
            <person name="Guillou S."/>
            <person name="Cros-Aarteil S."/>
            <person name="Calhoun S."/>
            <person name="Haridas S."/>
            <person name="Kuo A."/>
            <person name="Mondo S."/>
            <person name="Pangilinan J."/>
            <person name="Riley R."/>
            <person name="LaButti K."/>
            <person name="Andreopoulos B."/>
            <person name="Lipzen A."/>
            <person name="Chen C."/>
            <person name="Yan M."/>
            <person name="Daum C."/>
            <person name="Ng V."/>
            <person name="Clum A."/>
            <person name="Steindorff A."/>
            <person name="Ohm R.A."/>
            <person name="Martin F."/>
            <person name="Silar P."/>
            <person name="Natvig D.O."/>
            <person name="Lalanne C."/>
            <person name="Gautier V."/>
            <person name="Ament-Velasquez S.L."/>
            <person name="Kruys A."/>
            <person name="Hutchinson M.I."/>
            <person name="Powell A.J."/>
            <person name="Barry K."/>
            <person name="Miller A.N."/>
            <person name="Grigoriev I.V."/>
            <person name="Debuchy R."/>
            <person name="Gladieux P."/>
            <person name="Hiltunen Thoren M."/>
            <person name="Johannesson H."/>
        </authorList>
    </citation>
    <scope>NUCLEOTIDE SEQUENCE</scope>
    <source>
        <strain evidence="1">CBS 508.74</strain>
    </source>
</reference>
<proteinExistence type="predicted"/>
<name>A0AAN6YTY5_9PEZI</name>
<dbReference type="EMBL" id="MU853340">
    <property type="protein sequence ID" value="KAK4113019.1"/>
    <property type="molecule type" value="Genomic_DNA"/>
</dbReference>
<sequence>MSTFNAIKKKIPVGSIMKGAQKITLSVATETSAWKRPESIALQQGPGFERAVRDRVDLIPDGTVDVCQREKEHTSDDPVEHYTGVCFDADGNGKSVHFPKK</sequence>
<gene>
    <name evidence="1" type="ORF">N656DRAFT_778536</name>
</gene>
<evidence type="ECO:0000313" key="1">
    <source>
        <dbReference type="EMBL" id="KAK4113019.1"/>
    </source>
</evidence>
<protein>
    <submittedName>
        <fullName evidence="1">Uncharacterized protein</fullName>
    </submittedName>
</protein>
<dbReference type="RefSeq" id="XP_064670589.1">
    <property type="nucleotide sequence ID" value="XM_064815027.1"/>
</dbReference>
<comment type="caution">
    <text evidence="1">The sequence shown here is derived from an EMBL/GenBank/DDBJ whole genome shotgun (WGS) entry which is preliminary data.</text>
</comment>
<dbReference type="AlphaFoldDB" id="A0AAN6YTY5"/>
<dbReference type="Proteomes" id="UP001302812">
    <property type="component" value="Unassembled WGS sequence"/>
</dbReference>
<reference evidence="1" key="2">
    <citation type="submission" date="2023-05" db="EMBL/GenBank/DDBJ databases">
        <authorList>
            <consortium name="Lawrence Berkeley National Laboratory"/>
            <person name="Steindorff A."/>
            <person name="Hensen N."/>
            <person name="Bonometti L."/>
            <person name="Westerberg I."/>
            <person name="Brannstrom I.O."/>
            <person name="Guillou S."/>
            <person name="Cros-Aarteil S."/>
            <person name="Calhoun S."/>
            <person name="Haridas S."/>
            <person name="Kuo A."/>
            <person name="Mondo S."/>
            <person name="Pangilinan J."/>
            <person name="Riley R."/>
            <person name="Labutti K."/>
            <person name="Andreopoulos B."/>
            <person name="Lipzen A."/>
            <person name="Chen C."/>
            <person name="Yanf M."/>
            <person name="Daum C."/>
            <person name="Ng V."/>
            <person name="Clum A."/>
            <person name="Ohm R."/>
            <person name="Martin F."/>
            <person name="Silar P."/>
            <person name="Natvig D."/>
            <person name="Lalanne C."/>
            <person name="Gautier V."/>
            <person name="Ament-Velasquez S.L."/>
            <person name="Kruys A."/>
            <person name="Hutchinson M.I."/>
            <person name="Powell A.J."/>
            <person name="Barry K."/>
            <person name="Miller A.N."/>
            <person name="Grigoriev I.V."/>
            <person name="Debuchy R."/>
            <person name="Gladieux P."/>
            <person name="Thoren M.H."/>
            <person name="Johannesson H."/>
        </authorList>
    </citation>
    <scope>NUCLEOTIDE SEQUENCE</scope>
    <source>
        <strain evidence="1">CBS 508.74</strain>
    </source>
</reference>
<accession>A0AAN6YTY5</accession>
<keyword evidence="2" id="KW-1185">Reference proteome</keyword>